<dbReference type="CDD" id="cd02081">
    <property type="entry name" value="P-type_ATPase_Ca_PMCA-like"/>
    <property type="match status" value="1"/>
</dbReference>
<dbReference type="PROSITE" id="PS00154">
    <property type="entry name" value="ATPASE_E1_E2"/>
    <property type="match status" value="1"/>
</dbReference>
<feature type="region of interest" description="Disordered" evidence="19">
    <location>
        <begin position="277"/>
        <end position="331"/>
    </location>
</feature>
<dbReference type="PANTHER" id="PTHR24093:SF369">
    <property type="entry name" value="CALCIUM-TRANSPORTING ATPASE"/>
    <property type="match status" value="1"/>
</dbReference>
<dbReference type="NCBIfam" id="TIGR01517">
    <property type="entry name" value="ATPase-IIB_Ca"/>
    <property type="match status" value="1"/>
</dbReference>
<feature type="transmembrane region" description="Helical" evidence="18">
    <location>
        <begin position="92"/>
        <end position="110"/>
    </location>
</feature>
<dbReference type="SUPFAM" id="SSF56784">
    <property type="entry name" value="HAD-like"/>
    <property type="match status" value="1"/>
</dbReference>
<dbReference type="GO" id="GO:0046872">
    <property type="term" value="F:metal ion binding"/>
    <property type="evidence" value="ECO:0007669"/>
    <property type="project" value="UniProtKB-KW"/>
</dbReference>
<dbReference type="GO" id="GO:0016887">
    <property type="term" value="F:ATP hydrolysis activity"/>
    <property type="evidence" value="ECO:0007669"/>
    <property type="project" value="InterPro"/>
</dbReference>
<evidence type="ECO:0000256" key="16">
    <source>
        <dbReference type="ARBA" id="ARBA00023065"/>
    </source>
</evidence>
<comment type="caution">
    <text evidence="21">The sequence shown here is derived from an EMBL/GenBank/DDBJ whole genome shotgun (WGS) entry which is preliminary data.</text>
</comment>
<dbReference type="Gene3D" id="3.40.1110.10">
    <property type="entry name" value="Calcium-transporting ATPase, cytoplasmic domain N"/>
    <property type="match status" value="1"/>
</dbReference>
<dbReference type="PRINTS" id="PR00119">
    <property type="entry name" value="CATATPASE"/>
</dbReference>
<evidence type="ECO:0000256" key="4">
    <source>
        <dbReference type="ARBA" id="ARBA00022475"/>
    </source>
</evidence>
<dbReference type="FunFam" id="1.20.1110.10:FF:000014">
    <property type="entry name" value="Calcium-transporting ATPase"/>
    <property type="match status" value="1"/>
</dbReference>
<dbReference type="SMART" id="SM00831">
    <property type="entry name" value="Cation_ATPase_N"/>
    <property type="match status" value="1"/>
</dbReference>
<dbReference type="InterPro" id="IPR036412">
    <property type="entry name" value="HAD-like_sf"/>
</dbReference>
<dbReference type="Pfam" id="PF00689">
    <property type="entry name" value="Cation_ATPase_C"/>
    <property type="match status" value="1"/>
</dbReference>
<dbReference type="Gene3D" id="1.20.1110.10">
    <property type="entry name" value="Calcium-transporting ATPase, transmembrane domain"/>
    <property type="match status" value="2"/>
</dbReference>
<keyword evidence="6 18" id="KW-0109">Calcium transport</keyword>
<dbReference type="NCBIfam" id="TIGR01494">
    <property type="entry name" value="ATPase_P-type"/>
    <property type="match status" value="3"/>
</dbReference>
<dbReference type="InterPro" id="IPR044492">
    <property type="entry name" value="P_typ_ATPase_HD_dom"/>
</dbReference>
<dbReference type="InterPro" id="IPR023299">
    <property type="entry name" value="ATPase_P-typ_cyto_dom_N"/>
</dbReference>
<dbReference type="Gene3D" id="3.40.50.1000">
    <property type="entry name" value="HAD superfamily/HAD-like"/>
    <property type="match status" value="1"/>
</dbReference>
<evidence type="ECO:0000256" key="17">
    <source>
        <dbReference type="ARBA" id="ARBA00023136"/>
    </source>
</evidence>
<dbReference type="InterPro" id="IPR001757">
    <property type="entry name" value="P_typ_ATPase"/>
</dbReference>
<feature type="transmembrane region" description="Helical" evidence="18">
    <location>
        <begin position="978"/>
        <end position="999"/>
    </location>
</feature>
<dbReference type="FunFam" id="1.20.1110.10:FF:000002">
    <property type="entry name" value="Calcium-transporting ATPase"/>
    <property type="match status" value="1"/>
</dbReference>
<dbReference type="GO" id="GO:0005516">
    <property type="term" value="F:calmodulin binding"/>
    <property type="evidence" value="ECO:0007669"/>
    <property type="project" value="UniProtKB-KW"/>
</dbReference>
<dbReference type="SUPFAM" id="SSF81660">
    <property type="entry name" value="Metal cation-transporting ATPase, ATP-binding domain N"/>
    <property type="match status" value="1"/>
</dbReference>
<evidence type="ECO:0000256" key="14">
    <source>
        <dbReference type="ARBA" id="ARBA00022967"/>
    </source>
</evidence>
<keyword evidence="8" id="KW-0479">Metal-binding</keyword>
<evidence type="ECO:0000256" key="7">
    <source>
        <dbReference type="ARBA" id="ARBA00022692"/>
    </source>
</evidence>
<feature type="compositionally biased region" description="Low complexity" evidence="19">
    <location>
        <begin position="1179"/>
        <end position="1192"/>
    </location>
</feature>
<feature type="transmembrane region" description="Helical" evidence="18">
    <location>
        <begin position="909"/>
        <end position="926"/>
    </location>
</feature>
<comment type="subcellular location">
    <subcellularLocation>
        <location evidence="1">Cell membrane</location>
        <topology evidence="1">Multi-pass membrane protein</topology>
    </subcellularLocation>
    <subcellularLocation>
        <location evidence="18">Membrane</location>
        <topology evidence="18">Multi-pass membrane protein</topology>
    </subcellularLocation>
</comment>
<comment type="function">
    <text evidence="18">Catalyzes the hydrolysis of ATP coupled with the transport of calcium.</text>
</comment>
<evidence type="ECO:0000256" key="5">
    <source>
        <dbReference type="ARBA" id="ARBA00022553"/>
    </source>
</evidence>
<dbReference type="FunFam" id="3.40.50.1000:FF:000007">
    <property type="entry name" value="Calcium-transporting ATPase"/>
    <property type="match status" value="1"/>
</dbReference>
<evidence type="ECO:0000256" key="2">
    <source>
        <dbReference type="ARBA" id="ARBA00006124"/>
    </source>
</evidence>
<dbReference type="InterPro" id="IPR023214">
    <property type="entry name" value="HAD_sf"/>
</dbReference>
<keyword evidence="7 18" id="KW-0812">Transmembrane</keyword>
<keyword evidence="17 18" id="KW-0472">Membrane</keyword>
<comment type="caution">
    <text evidence="18">Lacks conserved residue(s) required for the propagation of feature annotation.</text>
</comment>
<proteinExistence type="inferred from homology"/>
<keyword evidence="15 18" id="KW-1133">Transmembrane helix</keyword>
<dbReference type="InterPro" id="IPR022141">
    <property type="entry name" value="ATP_Ca_trans_C"/>
</dbReference>
<dbReference type="SUPFAM" id="SSF81653">
    <property type="entry name" value="Calcium ATPase, transduction domain A"/>
    <property type="match status" value="1"/>
</dbReference>
<comment type="similarity">
    <text evidence="2">Belongs to the cation transport ATPase (P-type) (TC 3.A.3) family. Type IIB subfamily.</text>
</comment>
<evidence type="ECO:0000256" key="15">
    <source>
        <dbReference type="ARBA" id="ARBA00022989"/>
    </source>
</evidence>
<evidence type="ECO:0000256" key="3">
    <source>
        <dbReference type="ARBA" id="ARBA00022448"/>
    </source>
</evidence>
<evidence type="ECO:0000256" key="10">
    <source>
        <dbReference type="ARBA" id="ARBA00022837"/>
    </source>
</evidence>
<dbReference type="PANTHER" id="PTHR24093">
    <property type="entry name" value="CATION TRANSPORTING ATPASE"/>
    <property type="match status" value="1"/>
</dbReference>
<evidence type="ECO:0000256" key="8">
    <source>
        <dbReference type="ARBA" id="ARBA00022723"/>
    </source>
</evidence>
<dbReference type="Gene3D" id="2.70.150.10">
    <property type="entry name" value="Calcium-transporting ATPase, cytoplasmic transduction domain A"/>
    <property type="match status" value="1"/>
</dbReference>
<evidence type="ECO:0000259" key="20">
    <source>
        <dbReference type="SMART" id="SM00831"/>
    </source>
</evidence>
<keyword evidence="11 18" id="KW-0067">ATP-binding</keyword>
<keyword evidence="5" id="KW-0597">Phosphoprotein</keyword>
<dbReference type="SUPFAM" id="SSF81665">
    <property type="entry name" value="Calcium ATPase, transmembrane domain M"/>
    <property type="match status" value="1"/>
</dbReference>
<dbReference type="Pfam" id="PF13246">
    <property type="entry name" value="Cation_ATPase"/>
    <property type="match status" value="1"/>
</dbReference>
<dbReference type="InterPro" id="IPR008250">
    <property type="entry name" value="ATPase_P-typ_transduc_dom_A_sf"/>
</dbReference>
<feature type="region of interest" description="Disordered" evidence="19">
    <location>
        <begin position="1179"/>
        <end position="1240"/>
    </location>
</feature>
<keyword evidence="22" id="KW-1185">Reference proteome</keyword>
<protein>
    <recommendedName>
        <fullName evidence="18">Calcium-transporting ATPase</fullName>
        <ecNumber evidence="18">7.2.2.10</ecNumber>
    </recommendedName>
</protein>
<dbReference type="Pfam" id="PF08282">
    <property type="entry name" value="Hydrolase_3"/>
    <property type="match status" value="1"/>
</dbReference>
<dbReference type="Pfam" id="PF12424">
    <property type="entry name" value="ATP_Ca_trans_C"/>
    <property type="match status" value="1"/>
</dbReference>
<reference evidence="21" key="1">
    <citation type="journal article" date="2023" name="Insect Mol. Biol.">
        <title>Genome sequencing provides insights into the evolution of gene families encoding plant cell wall-degrading enzymes in longhorned beetles.</title>
        <authorList>
            <person name="Shin N.R."/>
            <person name="Okamura Y."/>
            <person name="Kirsch R."/>
            <person name="Pauchet Y."/>
        </authorList>
    </citation>
    <scope>NUCLEOTIDE SEQUENCE</scope>
    <source>
        <strain evidence="21">AMC_N1</strain>
    </source>
</reference>
<keyword evidence="4" id="KW-1003">Cell membrane</keyword>
<dbReference type="Proteomes" id="UP001162162">
    <property type="component" value="Unassembled WGS sequence"/>
</dbReference>
<evidence type="ECO:0000256" key="18">
    <source>
        <dbReference type="RuleBase" id="RU361146"/>
    </source>
</evidence>
<feature type="transmembrane region" description="Helical" evidence="18">
    <location>
        <begin position="795"/>
        <end position="813"/>
    </location>
</feature>
<feature type="transmembrane region" description="Helical" evidence="18">
    <location>
        <begin position="341"/>
        <end position="361"/>
    </location>
</feature>
<dbReference type="SFLD" id="SFLDG00002">
    <property type="entry name" value="C1.7:_P-type_atpase_like"/>
    <property type="match status" value="1"/>
</dbReference>
<keyword evidence="13" id="KW-0112">Calmodulin-binding</keyword>
<comment type="catalytic activity">
    <reaction evidence="18">
        <text>Ca(2+)(in) + ATP + H2O = Ca(2+)(out) + ADP + phosphate + H(+)</text>
        <dbReference type="Rhea" id="RHEA:18105"/>
        <dbReference type="ChEBI" id="CHEBI:15377"/>
        <dbReference type="ChEBI" id="CHEBI:15378"/>
        <dbReference type="ChEBI" id="CHEBI:29108"/>
        <dbReference type="ChEBI" id="CHEBI:30616"/>
        <dbReference type="ChEBI" id="CHEBI:43474"/>
        <dbReference type="ChEBI" id="CHEBI:456216"/>
        <dbReference type="EC" id="7.2.2.10"/>
    </reaction>
</comment>
<feature type="transmembrane region" description="Helical" evidence="18">
    <location>
        <begin position="130"/>
        <end position="148"/>
    </location>
</feature>
<dbReference type="GO" id="GO:0051480">
    <property type="term" value="P:regulation of cytosolic calcium ion concentration"/>
    <property type="evidence" value="ECO:0007669"/>
    <property type="project" value="TreeGrafter"/>
</dbReference>
<dbReference type="InterPro" id="IPR004014">
    <property type="entry name" value="ATPase_P-typ_cation-transptr_N"/>
</dbReference>
<evidence type="ECO:0000256" key="9">
    <source>
        <dbReference type="ARBA" id="ARBA00022741"/>
    </source>
</evidence>
<evidence type="ECO:0000313" key="22">
    <source>
        <dbReference type="Proteomes" id="UP001162162"/>
    </source>
</evidence>
<keyword evidence="14" id="KW-1278">Translocase</keyword>
<dbReference type="GO" id="GO:0005388">
    <property type="term" value="F:P-type calcium transporter activity"/>
    <property type="evidence" value="ECO:0007669"/>
    <property type="project" value="UniProtKB-EC"/>
</dbReference>
<name>A0AAV8YV21_9CUCU</name>
<dbReference type="SFLD" id="SFLDF00027">
    <property type="entry name" value="p-type_atpase"/>
    <property type="match status" value="1"/>
</dbReference>
<dbReference type="InterPro" id="IPR018303">
    <property type="entry name" value="ATPase_P-typ_P_site"/>
</dbReference>
<dbReference type="EMBL" id="JAPWTK010000038">
    <property type="protein sequence ID" value="KAJ8955362.1"/>
    <property type="molecule type" value="Genomic_DNA"/>
</dbReference>
<dbReference type="InterPro" id="IPR006408">
    <property type="entry name" value="P-type_ATPase_IIB"/>
</dbReference>
<evidence type="ECO:0000256" key="12">
    <source>
        <dbReference type="ARBA" id="ARBA00022842"/>
    </source>
</evidence>
<evidence type="ECO:0000256" key="19">
    <source>
        <dbReference type="SAM" id="MobiDB-lite"/>
    </source>
</evidence>
<keyword evidence="3 18" id="KW-0813">Transport</keyword>
<evidence type="ECO:0000256" key="11">
    <source>
        <dbReference type="ARBA" id="ARBA00022840"/>
    </source>
</evidence>
<keyword evidence="16 18" id="KW-0406">Ion transport</keyword>
<feature type="transmembrane region" description="Helical" evidence="18">
    <location>
        <begin position="871"/>
        <end position="889"/>
    </location>
</feature>
<dbReference type="Pfam" id="PF00690">
    <property type="entry name" value="Cation_ATPase_N"/>
    <property type="match status" value="1"/>
</dbReference>
<dbReference type="GO" id="GO:0005886">
    <property type="term" value="C:plasma membrane"/>
    <property type="evidence" value="ECO:0007669"/>
    <property type="project" value="UniProtKB-SubCell"/>
</dbReference>
<feature type="domain" description="Cation-transporting P-type ATPase N-terminal" evidence="20">
    <location>
        <begin position="32"/>
        <end position="109"/>
    </location>
</feature>
<sequence length="1342" mass="148340">MATIDGRPAQYGISLKQLRDLMEHRGPDGIAKIQELGGVQEICKKLYTSPSEGLSGSQVDLEHRRETFGSNSIPPKPPKTFLQLVWEALQDITLIILEVAAIVSLLLSFYQPSTEEETAFNDDETSHGWIEGLAILISVIVVVLVTAFNDYTKERQFRGLQSRIEGEHKFSVIRQGEVKQISVSDIVVGDICQIKYGDLLPADGILIQSNDLKVDESSLTGESDHVKKGESFDPMVLSGTHVMEGSGKMLVTAVGVNSQAGIIFTLLGAAVDQQEAEMKKKKKGDEDNVTGNSHMNSPAPVANKHDEAQDGKENHVEEKEKSSGSSHKKEKSVLQAKLTKLAIQIGYAGSTIAVLTVNSYANVLVRHFIIGVTVLVVAVPEGLPLAVTLSLAYSVKKMMKDNNLVRHLDACETMGNATAICSDKTGTLTTNRMTVVQSYICEQLCKTMPKFSDIPAHVGEFILQGIAVNCAYTSRIMAPEEVNELPKQVGNKTECALLGFVQGLGKNYQTIRDDYPEETFTRVYTFNSVRKSMSTVIPRQEGGYRLYTKGASEIILHKCAFIYGHDGRLEKFTRDMQERLLKQVIEPMACDGLRTICIAYREFVTSKAEINQVHIENEPNWDDEDNMVNNLTCLCVVGIEDPVRPEVPDAIRKCQKAGITVRMVTGDNLNTARSIATKCGIVKPNEDFLILEGKEFNRRIRDSTGEVQQHLLDKVWPKLRVLARSSPTDKFTLVKGIIDSKISDNREVVAVTGDGTNDGPALKKADVGFAMGIAGTDVAKEASDIILTDDNFSSIVKALTVNIVAVIVAFIGACTVEDSPLKAVQMLWVNLIMDTLASLALATELPTGDLLLRKPYGRTKPLISRTMMKNILGQAVYQLTVIFSLLFVGDKFLDVEPGIGMEIPGPTQHFTVIFNTFVMMTLFNEFNARKIHGQRNVFEGIFTNPIFYSIWIGTCLSQVLIIQYGKMAFSTKSLNLEQWLWCLFFGIGTLLWGQVVTTIPTRKLPKILSWGRGHPEEYTEAINIGEENFDLDSDKKPRAGQILWIRGLTRLQTQEAAYRQSVKGKNIDCDPPEAARQPLTYASASQYAKALYCVISTADVALHGTLYPRGNTDGSAYRQPVAHPPRNLCTRELTLETNGSLGIFSSPDEYPASLCLQLRVIRAFKSTLEDLEERRSVHSLHSLHSLRSSRSHTGPWPPRPLSDITYIDEDPAATKLSPQQASKTSERDDQRLLSPNILRLPPPSPAVIGGELQERLIPVPYSKSSTDQAIRVVNAFRQGLDARYGEHSNTSLAEVLRKQTSLSKRLSQTSSIEYADNIPDELTIPQIDVERLSSHSHTETAV</sequence>
<evidence type="ECO:0000256" key="6">
    <source>
        <dbReference type="ARBA" id="ARBA00022568"/>
    </source>
</evidence>
<dbReference type="FunFam" id="3.40.1110.10:FF:000002">
    <property type="entry name" value="Calcium-transporting ATPase"/>
    <property type="match status" value="1"/>
</dbReference>
<evidence type="ECO:0000256" key="13">
    <source>
        <dbReference type="ARBA" id="ARBA00022860"/>
    </source>
</evidence>
<feature type="compositionally biased region" description="Basic and acidic residues" evidence="19">
    <location>
        <begin position="303"/>
        <end position="322"/>
    </location>
</feature>
<feature type="transmembrane region" description="Helical" evidence="18">
    <location>
        <begin position="367"/>
        <end position="393"/>
    </location>
</feature>
<keyword evidence="9 18" id="KW-0547">Nucleotide-binding</keyword>
<keyword evidence="12" id="KW-0460">Magnesium</keyword>
<feature type="transmembrane region" description="Helical" evidence="18">
    <location>
        <begin position="946"/>
        <end position="966"/>
    </location>
</feature>
<dbReference type="FunFam" id="2.70.150.10:FF:000001">
    <property type="entry name" value="Calcium-transporting ATPase"/>
    <property type="match status" value="1"/>
</dbReference>
<dbReference type="InterPro" id="IPR059000">
    <property type="entry name" value="ATPase_P-type_domA"/>
</dbReference>
<dbReference type="InterPro" id="IPR006068">
    <property type="entry name" value="ATPase_P-typ_cation-transptr_C"/>
</dbReference>
<accession>A0AAV8YV21</accession>
<evidence type="ECO:0000313" key="21">
    <source>
        <dbReference type="EMBL" id="KAJ8955362.1"/>
    </source>
</evidence>
<gene>
    <name evidence="21" type="ORF">NQ318_003459</name>
</gene>
<dbReference type="GO" id="GO:0005524">
    <property type="term" value="F:ATP binding"/>
    <property type="evidence" value="ECO:0007669"/>
    <property type="project" value="UniProtKB-KW"/>
</dbReference>
<dbReference type="Pfam" id="PF00122">
    <property type="entry name" value="E1-E2_ATPase"/>
    <property type="match status" value="1"/>
</dbReference>
<keyword evidence="10 18" id="KW-0106">Calcium</keyword>
<dbReference type="EC" id="7.2.2.10" evidence="18"/>
<dbReference type="SFLD" id="SFLDS00003">
    <property type="entry name" value="Haloacid_Dehalogenase"/>
    <property type="match status" value="1"/>
</dbReference>
<organism evidence="21 22">
    <name type="scientific">Aromia moschata</name>
    <dbReference type="NCBI Taxonomy" id="1265417"/>
    <lineage>
        <taxon>Eukaryota</taxon>
        <taxon>Metazoa</taxon>
        <taxon>Ecdysozoa</taxon>
        <taxon>Arthropoda</taxon>
        <taxon>Hexapoda</taxon>
        <taxon>Insecta</taxon>
        <taxon>Pterygota</taxon>
        <taxon>Neoptera</taxon>
        <taxon>Endopterygota</taxon>
        <taxon>Coleoptera</taxon>
        <taxon>Polyphaga</taxon>
        <taxon>Cucujiformia</taxon>
        <taxon>Chrysomeloidea</taxon>
        <taxon>Cerambycidae</taxon>
        <taxon>Cerambycinae</taxon>
        <taxon>Callichromatini</taxon>
        <taxon>Aromia</taxon>
    </lineage>
</organism>
<evidence type="ECO:0000256" key="1">
    <source>
        <dbReference type="ARBA" id="ARBA00004651"/>
    </source>
</evidence>
<dbReference type="InterPro" id="IPR023298">
    <property type="entry name" value="ATPase_P-typ_TM_dom_sf"/>
</dbReference>